<dbReference type="RefSeq" id="WP_208831118.1">
    <property type="nucleotide sequence ID" value="NZ_CP072110.1"/>
</dbReference>
<dbReference type="Pfam" id="PF14559">
    <property type="entry name" value="TPR_19"/>
    <property type="match status" value="2"/>
</dbReference>
<dbReference type="NCBIfam" id="TIGR02917">
    <property type="entry name" value="PEP_TPR_lipo"/>
    <property type="match status" value="1"/>
</dbReference>
<dbReference type="KEGG" id="psym:J1N51_10515"/>
<dbReference type="PANTHER" id="PTHR12558">
    <property type="entry name" value="CELL DIVISION CYCLE 16,23,27"/>
    <property type="match status" value="1"/>
</dbReference>
<dbReference type="Pfam" id="PF13432">
    <property type="entry name" value="TPR_16"/>
    <property type="match status" value="1"/>
</dbReference>
<organism evidence="2 3">
    <name type="scientific">Psychrosphaera ytuae</name>
    <dbReference type="NCBI Taxonomy" id="2820710"/>
    <lineage>
        <taxon>Bacteria</taxon>
        <taxon>Pseudomonadati</taxon>
        <taxon>Pseudomonadota</taxon>
        <taxon>Gammaproteobacteria</taxon>
        <taxon>Alteromonadales</taxon>
        <taxon>Pseudoalteromonadaceae</taxon>
        <taxon>Psychrosphaera</taxon>
    </lineage>
</organism>
<dbReference type="SMART" id="SM00028">
    <property type="entry name" value="TPR"/>
    <property type="match status" value="12"/>
</dbReference>
<dbReference type="Pfam" id="PF13181">
    <property type="entry name" value="TPR_8"/>
    <property type="match status" value="2"/>
</dbReference>
<evidence type="ECO:0000313" key="2">
    <source>
        <dbReference type="EMBL" id="QTH63170.1"/>
    </source>
</evidence>
<dbReference type="EMBL" id="CP072110">
    <property type="protein sequence ID" value="QTH63170.1"/>
    <property type="molecule type" value="Genomic_DNA"/>
</dbReference>
<evidence type="ECO:0000256" key="1">
    <source>
        <dbReference type="PROSITE-ProRule" id="PRU00339"/>
    </source>
</evidence>
<reference evidence="2" key="1">
    <citation type="submission" date="2021-03" db="EMBL/GenBank/DDBJ databases">
        <title>Description of Psychrosphaera ytuae sp. nov. isolated from deep sea sediment of South China Sea.</title>
        <authorList>
            <person name="Zhang J."/>
            <person name="Xu X.-D."/>
        </authorList>
    </citation>
    <scope>NUCLEOTIDE SEQUENCE</scope>
    <source>
        <strain evidence="2">MTZ26</strain>
    </source>
</reference>
<dbReference type="InterPro" id="IPR011990">
    <property type="entry name" value="TPR-like_helical_dom_sf"/>
</dbReference>
<evidence type="ECO:0000313" key="3">
    <source>
        <dbReference type="Proteomes" id="UP000682739"/>
    </source>
</evidence>
<name>A0A975D9P1_9GAMM</name>
<proteinExistence type="predicted"/>
<keyword evidence="1" id="KW-0802">TPR repeat</keyword>
<dbReference type="AlphaFoldDB" id="A0A975D9P1"/>
<dbReference type="PANTHER" id="PTHR12558:SF13">
    <property type="entry name" value="CELL DIVISION CYCLE PROTEIN 27 HOMOLOG"/>
    <property type="match status" value="1"/>
</dbReference>
<feature type="repeat" description="TPR" evidence="1">
    <location>
        <begin position="166"/>
        <end position="199"/>
    </location>
</feature>
<dbReference type="Gene3D" id="1.25.40.10">
    <property type="entry name" value="Tetratricopeptide repeat domain"/>
    <property type="match status" value="4"/>
</dbReference>
<feature type="repeat" description="TPR" evidence="1">
    <location>
        <begin position="132"/>
        <end position="165"/>
    </location>
</feature>
<sequence>MWDRLFSQVDIKIKLILLLGAIIPVHVLAIDSDYEKALQAYYQGDLQESFIHLKNTLKDDPRNLPAKVLLGKILTENGEFTPAFNIFQEALNQKADINLILEEYTSVLLFLGKYQDVIDINYSLLKTDALRFELLLAKGNAYNQLSLTQLAVDEFKKAIQLLPKNTRAMNALASMYIQQKRLDEANGLINDSLKISPNEPRTIHLFGQLQGQLGDKKAELEAFQKAVTIDNSDPFINRSLVGALIKNGMYADALTLAEEIIEQTPNDPRMKVLMSWLLSMNEKEELSKQLLEDVVTSLSLYDEESFINDPSLILINAISLINQQNWEAAQKELLKYLELTPNDVQAIHFLSEVYIQKGEFRESIDLLENHYSLVIKNKPLGFKLLNLYKENSTTYEFSRLLDQLYSEFPQDPSIALQQASLLSKRGRVRDAKEVLDSLPDESKRTQAYQLANGIIFLENGNLERAEDISKSLLENPDPSAEVHGFAGAVKIKRQSPAEAEVLLRKSLEQNPNAFEVRFNLATALRMQQKLTDAIQIIESLVAEKPENVSVKLIHAQTLSELGKKREAISVLESIEKAKLTDSSALLLFGLYNELNNFDGALKVVEILNNNSLYNRQFMFMKVETLVRLNRLDEAKKQLGILYGLAEDDGRLLYNVASWQRKIADYEGAELTHQKLSRLIPDNILVKTEYVRFLLSKGELDKAQILASNLIKESNGNANAYHVLGDVYLAQQQLTNASKQYWRAIEADSDFDLVVLKLVDLAKLGHDYAKTIKLLESKLDRDPQKLWVKQILADLYFSAGESKKADKYYSDLILLPSFNGNALIYNNLAILQLDYSPKLGLETAKTASELQPNNANIIDTLAWAHAMNGDYGQSLQLLRNAFAMDSSNLEIRYHLAFVLTELDRLVEAKIELDAILNSNPNDDLREKAMSLQARING</sequence>
<feature type="repeat" description="TPR" evidence="1">
    <location>
        <begin position="717"/>
        <end position="750"/>
    </location>
</feature>
<dbReference type="SUPFAM" id="SSF48452">
    <property type="entry name" value="TPR-like"/>
    <property type="match status" value="4"/>
</dbReference>
<dbReference type="Proteomes" id="UP000682739">
    <property type="component" value="Chromosome"/>
</dbReference>
<keyword evidence="3" id="KW-1185">Reference proteome</keyword>
<dbReference type="InterPro" id="IPR019734">
    <property type="entry name" value="TPR_rpt"/>
</dbReference>
<dbReference type="PROSITE" id="PS50005">
    <property type="entry name" value="TPR"/>
    <property type="match status" value="3"/>
</dbReference>
<gene>
    <name evidence="2" type="primary">prsT</name>
    <name evidence="2" type="ORF">J1N51_10515</name>
</gene>
<dbReference type="InterPro" id="IPR014266">
    <property type="entry name" value="PEP-CTERM_TPR_PrsT"/>
</dbReference>
<protein>
    <submittedName>
        <fullName evidence="2">PEP-CTERM system TPR-repeat protein PrsT</fullName>
    </submittedName>
</protein>
<accession>A0A975D9P1</accession>